<comment type="caution">
    <text evidence="1">The sequence shown here is derived from an EMBL/GenBank/DDBJ whole genome shotgun (WGS) entry which is preliminary data.</text>
</comment>
<dbReference type="AlphaFoldDB" id="A0A438D1R6"/>
<gene>
    <name evidence="1" type="ORF">CK203_108765</name>
</gene>
<dbReference type="PANTHER" id="PTHR33067:SF32">
    <property type="entry name" value="ASPARTIC PEPTIDASE DDI1-TYPE DOMAIN-CONTAINING PROTEIN"/>
    <property type="match status" value="1"/>
</dbReference>
<protein>
    <submittedName>
        <fullName evidence="1">Uncharacterized protein</fullName>
    </submittedName>
</protein>
<dbReference type="EMBL" id="QGNW01001844">
    <property type="protein sequence ID" value="RVW29381.1"/>
    <property type="molecule type" value="Genomic_DNA"/>
</dbReference>
<accession>A0A438D1R6</accession>
<reference evidence="1 2" key="1">
    <citation type="journal article" date="2018" name="PLoS Genet.">
        <title>Population sequencing reveals clonal diversity and ancestral inbreeding in the grapevine cultivar Chardonnay.</title>
        <authorList>
            <person name="Roach M.J."/>
            <person name="Johnson D.L."/>
            <person name="Bohlmann J."/>
            <person name="van Vuuren H.J."/>
            <person name="Jones S.J."/>
            <person name="Pretorius I.S."/>
            <person name="Schmidt S.A."/>
            <person name="Borneman A.R."/>
        </authorList>
    </citation>
    <scope>NUCLEOTIDE SEQUENCE [LARGE SCALE GENOMIC DNA]</scope>
    <source>
        <strain evidence="2">cv. Chardonnay</strain>
        <tissue evidence="1">Leaf</tissue>
    </source>
</reference>
<evidence type="ECO:0000313" key="1">
    <source>
        <dbReference type="EMBL" id="RVW29381.1"/>
    </source>
</evidence>
<dbReference type="Gene3D" id="2.40.70.10">
    <property type="entry name" value="Acid Proteases"/>
    <property type="match status" value="1"/>
</dbReference>
<dbReference type="Proteomes" id="UP000288805">
    <property type="component" value="Unassembled WGS sequence"/>
</dbReference>
<organism evidence="1 2">
    <name type="scientific">Vitis vinifera</name>
    <name type="common">Grape</name>
    <dbReference type="NCBI Taxonomy" id="29760"/>
    <lineage>
        <taxon>Eukaryota</taxon>
        <taxon>Viridiplantae</taxon>
        <taxon>Streptophyta</taxon>
        <taxon>Embryophyta</taxon>
        <taxon>Tracheophyta</taxon>
        <taxon>Spermatophyta</taxon>
        <taxon>Magnoliopsida</taxon>
        <taxon>eudicotyledons</taxon>
        <taxon>Gunneridae</taxon>
        <taxon>Pentapetalae</taxon>
        <taxon>rosids</taxon>
        <taxon>Vitales</taxon>
        <taxon>Vitaceae</taxon>
        <taxon>Viteae</taxon>
        <taxon>Vitis</taxon>
    </lineage>
</organism>
<sequence>MKYKDLGCPTISVSIGGTCVEKALLNLGASVNLLPYSVYKQLGLGELKPTSIALSLADSDYYSKSAI</sequence>
<dbReference type="InterPro" id="IPR021109">
    <property type="entry name" value="Peptidase_aspartic_dom_sf"/>
</dbReference>
<evidence type="ECO:0000313" key="2">
    <source>
        <dbReference type="Proteomes" id="UP000288805"/>
    </source>
</evidence>
<dbReference type="PANTHER" id="PTHR33067">
    <property type="entry name" value="RNA-DIRECTED DNA POLYMERASE-RELATED"/>
    <property type="match status" value="1"/>
</dbReference>
<proteinExistence type="predicted"/>
<name>A0A438D1R6_VITVI</name>